<evidence type="ECO:0000256" key="1">
    <source>
        <dbReference type="ARBA" id="ARBA00004370"/>
    </source>
</evidence>
<keyword evidence="5 8" id="KW-0472">Membrane</keyword>
<name>A0ABV9Z8I9_9HYPH</name>
<keyword evidence="7 8" id="KW-0066">ATP synthesis</keyword>
<accession>A0ABV9Z8I9</accession>
<dbReference type="PRINTS" id="PR00125">
    <property type="entry name" value="ATPASEDELTA"/>
</dbReference>
<gene>
    <name evidence="8" type="primary">atpH</name>
    <name evidence="9" type="ORF">ACFPFW_17535</name>
</gene>
<organism evidence="9 10">
    <name type="scientific">Flaviflagellibacter deserti</name>
    <dbReference type="NCBI Taxonomy" id="2267266"/>
    <lineage>
        <taxon>Bacteria</taxon>
        <taxon>Pseudomonadati</taxon>
        <taxon>Pseudomonadota</taxon>
        <taxon>Alphaproteobacteria</taxon>
        <taxon>Hyphomicrobiales</taxon>
        <taxon>Flaviflagellibacter</taxon>
    </lineage>
</organism>
<keyword evidence="8" id="KW-1003">Cell membrane</keyword>
<comment type="function">
    <text evidence="8">This protein is part of the stalk that links CF(0) to CF(1). It either transmits conformational changes from CF(0) to CF(1) or is implicated in proton conduction.</text>
</comment>
<evidence type="ECO:0000256" key="3">
    <source>
        <dbReference type="ARBA" id="ARBA00022781"/>
    </source>
</evidence>
<dbReference type="Pfam" id="PF00213">
    <property type="entry name" value="OSCP"/>
    <property type="match status" value="1"/>
</dbReference>
<dbReference type="Gene3D" id="1.10.520.20">
    <property type="entry name" value="N-terminal domain of the delta subunit of the F1F0-ATP synthase"/>
    <property type="match status" value="1"/>
</dbReference>
<evidence type="ECO:0000256" key="6">
    <source>
        <dbReference type="ARBA" id="ARBA00023196"/>
    </source>
</evidence>
<dbReference type="PROSITE" id="PS00389">
    <property type="entry name" value="ATPASE_DELTA"/>
    <property type="match status" value="1"/>
</dbReference>
<comment type="function">
    <text evidence="8">F(1)F(0) ATP synthase produces ATP from ADP in the presence of a proton or sodium gradient. F-type ATPases consist of two structural domains, F(1) containing the extramembraneous catalytic core and F(0) containing the membrane proton channel, linked together by a central stalk and a peripheral stalk. During catalysis, ATP synthesis in the catalytic domain of F(1) is coupled via a rotary mechanism of the central stalk subunits to proton translocation.</text>
</comment>
<keyword evidence="2 8" id="KW-0813">Transport</keyword>
<evidence type="ECO:0000313" key="9">
    <source>
        <dbReference type="EMBL" id="MFC5069820.1"/>
    </source>
</evidence>
<dbReference type="HAMAP" id="MF_01416">
    <property type="entry name" value="ATP_synth_delta_bact"/>
    <property type="match status" value="1"/>
</dbReference>
<dbReference type="EMBL" id="JBHSJF010000008">
    <property type="protein sequence ID" value="MFC5069820.1"/>
    <property type="molecule type" value="Genomic_DNA"/>
</dbReference>
<dbReference type="Proteomes" id="UP001595796">
    <property type="component" value="Unassembled WGS sequence"/>
</dbReference>
<dbReference type="NCBIfam" id="NF004406">
    <property type="entry name" value="PRK05758.3-2"/>
    <property type="match status" value="1"/>
</dbReference>
<evidence type="ECO:0000256" key="7">
    <source>
        <dbReference type="ARBA" id="ARBA00023310"/>
    </source>
</evidence>
<reference evidence="10" key="1">
    <citation type="journal article" date="2019" name="Int. J. Syst. Evol. Microbiol.">
        <title>The Global Catalogue of Microorganisms (GCM) 10K type strain sequencing project: providing services to taxonomists for standard genome sequencing and annotation.</title>
        <authorList>
            <consortium name="The Broad Institute Genomics Platform"/>
            <consortium name="The Broad Institute Genome Sequencing Center for Infectious Disease"/>
            <person name="Wu L."/>
            <person name="Ma J."/>
        </authorList>
    </citation>
    <scope>NUCLEOTIDE SEQUENCE [LARGE SCALE GENOMIC DNA]</scope>
    <source>
        <strain evidence="10">CGMCC 1.16444</strain>
    </source>
</reference>
<keyword evidence="4 8" id="KW-0406">Ion transport</keyword>
<keyword evidence="6 8" id="KW-0139">CF(1)</keyword>
<comment type="similarity">
    <text evidence="8">Belongs to the ATPase delta chain family.</text>
</comment>
<evidence type="ECO:0000313" key="10">
    <source>
        <dbReference type="Proteomes" id="UP001595796"/>
    </source>
</evidence>
<evidence type="ECO:0000256" key="5">
    <source>
        <dbReference type="ARBA" id="ARBA00023136"/>
    </source>
</evidence>
<evidence type="ECO:0000256" key="4">
    <source>
        <dbReference type="ARBA" id="ARBA00023065"/>
    </source>
</evidence>
<comment type="subcellular location">
    <subcellularLocation>
        <location evidence="8">Cell membrane</location>
        <topology evidence="8">Peripheral membrane protein</topology>
    </subcellularLocation>
    <subcellularLocation>
        <location evidence="1">Membrane</location>
    </subcellularLocation>
</comment>
<dbReference type="NCBIfam" id="TIGR01145">
    <property type="entry name" value="ATP_synt_delta"/>
    <property type="match status" value="1"/>
</dbReference>
<dbReference type="PANTHER" id="PTHR11910">
    <property type="entry name" value="ATP SYNTHASE DELTA CHAIN"/>
    <property type="match status" value="1"/>
</dbReference>
<dbReference type="InterPro" id="IPR026015">
    <property type="entry name" value="ATP_synth_OSCP/delta_N_sf"/>
</dbReference>
<dbReference type="RefSeq" id="WP_114957856.1">
    <property type="nucleotide sequence ID" value="NZ_JBHSJF010000008.1"/>
</dbReference>
<evidence type="ECO:0000256" key="2">
    <source>
        <dbReference type="ARBA" id="ARBA00022448"/>
    </source>
</evidence>
<dbReference type="SUPFAM" id="SSF47928">
    <property type="entry name" value="N-terminal domain of the delta subunit of the F1F0-ATP synthase"/>
    <property type="match status" value="1"/>
</dbReference>
<sequence length="186" mass="19905">MPADDATPTGMAGRYATALYELASEAKAVDTVDADLGRFEALLKDSADLQRLVKSPVFSSEEQLKAISAVLDAAKIGGIAGNLIRLAAQNRRLFAIQGIIRSFRAIVAKARGELTAEVTVAEPLSDARMKDVKDALKEITSKDVKVDVKVDSKIIGGIIVQLGSRMVDASVRTKLSAIQHAMKEVR</sequence>
<comment type="caution">
    <text evidence="9">The sequence shown here is derived from an EMBL/GenBank/DDBJ whole genome shotgun (WGS) entry which is preliminary data.</text>
</comment>
<dbReference type="InterPro" id="IPR000711">
    <property type="entry name" value="ATPase_OSCP/dsu"/>
</dbReference>
<keyword evidence="3 8" id="KW-0375">Hydrogen ion transport</keyword>
<protein>
    <recommendedName>
        <fullName evidence="8">ATP synthase subunit delta</fullName>
    </recommendedName>
    <alternativeName>
        <fullName evidence="8">ATP synthase F(1) sector subunit delta</fullName>
    </alternativeName>
    <alternativeName>
        <fullName evidence="8">F-type ATPase subunit delta</fullName>
        <shortName evidence="8">F-ATPase subunit delta</shortName>
    </alternativeName>
</protein>
<dbReference type="InterPro" id="IPR020781">
    <property type="entry name" value="ATPase_OSCP/d_CS"/>
</dbReference>
<keyword evidence="10" id="KW-1185">Reference proteome</keyword>
<evidence type="ECO:0000256" key="8">
    <source>
        <dbReference type="HAMAP-Rule" id="MF_01416"/>
    </source>
</evidence>
<proteinExistence type="inferred from homology"/>